<dbReference type="AlphaFoldDB" id="A0A1C5GVY4"/>
<evidence type="ECO:0000313" key="2">
    <source>
        <dbReference type="EMBL" id="SCG37959.1"/>
    </source>
</evidence>
<keyword evidence="3" id="KW-1185">Reference proteome</keyword>
<dbReference type="InterPro" id="IPR014917">
    <property type="entry name" value="DUF1800"/>
</dbReference>
<sequence length="456" mass="49522">MEPDAIHIPPLPSSNIAALASVHMTEREAVAHLLRRATFGPTAEEVDRAQRDGVAGTLDRLLDPDGPDRGAAATPIPDLGPDPAARLGRGAGREQRQQANKERREQVSTLTGWWLSRMVAAEHQLDEKLLFFWHGHWATSVQKVRSAPLMARQLQTLRRHGRGPLPPLVDAMVRDPALILWLDGQKNTRAAPNENLARELMELFTLGVGGGYSEADVKEGARALTGWVVDRRTGTARVQPGRHDPGPKTILGRRAAFDAGSYARLLAERPEAARFVAGRLWFRFAGTHLPAPEDLAGPDTTATLRRIFTAPAFAQTRDTLVKQPVEWLVGAARQLGVRPAALPDKDRRRLLAGLNALDQVPLRPPSVGGWPAGTAWLTTSSLQARLRTADVLAAATAPTVLARLTAAPPAGRPDALARLLVVDRWSERTRAALTPLAREPRRLIVAGLVSPEYAVS</sequence>
<accession>A0A1C5GVY4</accession>
<gene>
    <name evidence="2" type="ORF">GA0070614_0456</name>
</gene>
<evidence type="ECO:0000313" key="3">
    <source>
        <dbReference type="Proteomes" id="UP000198215"/>
    </source>
</evidence>
<feature type="region of interest" description="Disordered" evidence="1">
    <location>
        <begin position="54"/>
        <end position="105"/>
    </location>
</feature>
<dbReference type="EMBL" id="LT607753">
    <property type="protein sequence ID" value="SCG37959.1"/>
    <property type="molecule type" value="Genomic_DNA"/>
</dbReference>
<protein>
    <submittedName>
        <fullName evidence="2">Uncharacterized conserved protein, DUF1800 family</fullName>
    </submittedName>
</protein>
<dbReference type="Pfam" id="PF08811">
    <property type="entry name" value="DUF1800"/>
    <property type="match status" value="1"/>
</dbReference>
<feature type="compositionally biased region" description="Basic and acidic residues" evidence="1">
    <location>
        <begin position="91"/>
        <end position="105"/>
    </location>
</feature>
<reference evidence="3" key="1">
    <citation type="submission" date="2016-06" db="EMBL/GenBank/DDBJ databases">
        <authorList>
            <person name="Varghese N."/>
            <person name="Submissions Spin"/>
        </authorList>
    </citation>
    <scope>NUCLEOTIDE SEQUENCE [LARGE SCALE GENOMIC DNA]</scope>
    <source>
        <strain evidence="3">DSM 45161</strain>
    </source>
</reference>
<name>A0A1C5GVY4_9ACTN</name>
<organism evidence="2 3">
    <name type="scientific">Micromonospora coxensis</name>
    <dbReference type="NCBI Taxonomy" id="356852"/>
    <lineage>
        <taxon>Bacteria</taxon>
        <taxon>Bacillati</taxon>
        <taxon>Actinomycetota</taxon>
        <taxon>Actinomycetes</taxon>
        <taxon>Micromonosporales</taxon>
        <taxon>Micromonosporaceae</taxon>
        <taxon>Micromonospora</taxon>
    </lineage>
</organism>
<evidence type="ECO:0000256" key="1">
    <source>
        <dbReference type="SAM" id="MobiDB-lite"/>
    </source>
</evidence>
<dbReference type="Proteomes" id="UP000198215">
    <property type="component" value="Chromosome I"/>
</dbReference>
<proteinExistence type="predicted"/>